<evidence type="ECO:0000313" key="3">
    <source>
        <dbReference type="EMBL" id="PWR00694.1"/>
    </source>
</evidence>
<dbReference type="PANTHER" id="PTHR46797:SF2">
    <property type="entry name" value="TRANSCRIPTIONAL REGULATOR"/>
    <property type="match status" value="1"/>
</dbReference>
<evidence type="ECO:0000313" key="4">
    <source>
        <dbReference type="Proteomes" id="UP000245539"/>
    </source>
</evidence>
<dbReference type="Gene3D" id="2.60.120.10">
    <property type="entry name" value="Jelly Rolls"/>
    <property type="match status" value="1"/>
</dbReference>
<dbReference type="InterPro" id="IPR013096">
    <property type="entry name" value="Cupin_2"/>
</dbReference>
<dbReference type="PROSITE" id="PS50943">
    <property type="entry name" value="HTH_CROC1"/>
    <property type="match status" value="1"/>
</dbReference>
<keyword evidence="1" id="KW-0238">DNA-binding</keyword>
<dbReference type="InterPro" id="IPR001387">
    <property type="entry name" value="Cro/C1-type_HTH"/>
</dbReference>
<dbReference type="Gene3D" id="1.10.260.40">
    <property type="entry name" value="lambda repressor-like DNA-binding domains"/>
    <property type="match status" value="1"/>
</dbReference>
<reference evidence="3 4" key="1">
    <citation type="submission" date="2018-05" db="EMBL/GenBank/DDBJ databases">
        <title>Leucothrix arctica sp. nov., isolated from Arctic seawater.</title>
        <authorList>
            <person name="Choi A."/>
            <person name="Baek K."/>
        </authorList>
    </citation>
    <scope>NUCLEOTIDE SEQUENCE [LARGE SCALE GENOMIC DNA]</scope>
    <source>
        <strain evidence="3 4">JCM 18388</strain>
    </source>
</reference>
<dbReference type="InterPro" id="IPR050807">
    <property type="entry name" value="TransReg_Diox_bact_type"/>
</dbReference>
<dbReference type="GO" id="GO:0005829">
    <property type="term" value="C:cytosol"/>
    <property type="evidence" value="ECO:0007669"/>
    <property type="project" value="TreeGrafter"/>
</dbReference>
<sequence length="189" mass="20656">MIEDKHRIGQQIRDLRKAKGISLSTLATTIGRSVGYMSQVERGVSEVKLSMLQSISDALGVSISWFFHASQEADSKEADYIVRHNLRRSLDLSGSGITEQLLSPRLSGQLQLILTTIAPGATTGPDARRRDGEEAGYLQSGSLELQIGENTFQLEAGDSFSLVGDEPHRCHNSSEEDAVIVWVITPPSY</sequence>
<dbReference type="Pfam" id="PF07883">
    <property type="entry name" value="Cupin_2"/>
    <property type="match status" value="1"/>
</dbReference>
<dbReference type="Pfam" id="PF01381">
    <property type="entry name" value="HTH_3"/>
    <property type="match status" value="1"/>
</dbReference>
<organism evidence="3 4">
    <name type="scientific">Leucothrix pacifica</name>
    <dbReference type="NCBI Taxonomy" id="1247513"/>
    <lineage>
        <taxon>Bacteria</taxon>
        <taxon>Pseudomonadati</taxon>
        <taxon>Pseudomonadota</taxon>
        <taxon>Gammaproteobacteria</taxon>
        <taxon>Thiotrichales</taxon>
        <taxon>Thiotrichaceae</taxon>
        <taxon>Leucothrix</taxon>
    </lineage>
</organism>
<dbReference type="EMBL" id="QGKM01000001">
    <property type="protein sequence ID" value="PWR00694.1"/>
    <property type="molecule type" value="Genomic_DNA"/>
</dbReference>
<dbReference type="OrthoDB" id="9814751at2"/>
<name>A0A317CT41_9GAMM</name>
<dbReference type="AlphaFoldDB" id="A0A317CT41"/>
<dbReference type="CDD" id="cd00093">
    <property type="entry name" value="HTH_XRE"/>
    <property type="match status" value="1"/>
</dbReference>
<dbReference type="InterPro" id="IPR010982">
    <property type="entry name" value="Lambda_DNA-bd_dom_sf"/>
</dbReference>
<comment type="caution">
    <text evidence="3">The sequence shown here is derived from an EMBL/GenBank/DDBJ whole genome shotgun (WGS) entry which is preliminary data.</text>
</comment>
<dbReference type="SUPFAM" id="SSF51182">
    <property type="entry name" value="RmlC-like cupins"/>
    <property type="match status" value="1"/>
</dbReference>
<dbReference type="InterPro" id="IPR011051">
    <property type="entry name" value="RmlC_Cupin_sf"/>
</dbReference>
<gene>
    <name evidence="3" type="ORF">DKW60_00350</name>
</gene>
<dbReference type="PANTHER" id="PTHR46797">
    <property type="entry name" value="HTH-TYPE TRANSCRIPTIONAL REGULATOR"/>
    <property type="match status" value="1"/>
</dbReference>
<feature type="domain" description="HTH cro/C1-type" evidence="2">
    <location>
        <begin position="12"/>
        <end position="66"/>
    </location>
</feature>
<dbReference type="CDD" id="cd02209">
    <property type="entry name" value="cupin_XRE_C"/>
    <property type="match status" value="1"/>
</dbReference>
<proteinExistence type="predicted"/>
<accession>A0A317CT41</accession>
<protein>
    <submittedName>
        <fullName evidence="3">Cro/Cl family transcriptional regulator</fullName>
    </submittedName>
</protein>
<dbReference type="Proteomes" id="UP000245539">
    <property type="component" value="Unassembled WGS sequence"/>
</dbReference>
<dbReference type="SUPFAM" id="SSF47413">
    <property type="entry name" value="lambda repressor-like DNA-binding domains"/>
    <property type="match status" value="1"/>
</dbReference>
<dbReference type="GO" id="GO:0003677">
    <property type="term" value="F:DNA binding"/>
    <property type="evidence" value="ECO:0007669"/>
    <property type="project" value="UniProtKB-KW"/>
</dbReference>
<dbReference type="SMART" id="SM00530">
    <property type="entry name" value="HTH_XRE"/>
    <property type="match status" value="1"/>
</dbReference>
<keyword evidence="4" id="KW-1185">Reference proteome</keyword>
<dbReference type="GO" id="GO:0003700">
    <property type="term" value="F:DNA-binding transcription factor activity"/>
    <property type="evidence" value="ECO:0007669"/>
    <property type="project" value="TreeGrafter"/>
</dbReference>
<dbReference type="InterPro" id="IPR014710">
    <property type="entry name" value="RmlC-like_jellyroll"/>
</dbReference>
<evidence type="ECO:0000256" key="1">
    <source>
        <dbReference type="ARBA" id="ARBA00023125"/>
    </source>
</evidence>
<evidence type="ECO:0000259" key="2">
    <source>
        <dbReference type="PROSITE" id="PS50943"/>
    </source>
</evidence>
<dbReference type="RefSeq" id="WP_109835675.1">
    <property type="nucleotide sequence ID" value="NZ_QGKM01000001.1"/>
</dbReference>